<organism evidence="3 4">
    <name type="scientific">Cercophora scortea</name>
    <dbReference type="NCBI Taxonomy" id="314031"/>
    <lineage>
        <taxon>Eukaryota</taxon>
        <taxon>Fungi</taxon>
        <taxon>Dikarya</taxon>
        <taxon>Ascomycota</taxon>
        <taxon>Pezizomycotina</taxon>
        <taxon>Sordariomycetes</taxon>
        <taxon>Sordariomycetidae</taxon>
        <taxon>Sordariales</taxon>
        <taxon>Lasiosphaeriaceae</taxon>
        <taxon>Cercophora</taxon>
    </lineage>
</organism>
<feature type="region of interest" description="Disordered" evidence="1">
    <location>
        <begin position="531"/>
        <end position="572"/>
    </location>
</feature>
<reference evidence="3" key="2">
    <citation type="submission" date="2023-06" db="EMBL/GenBank/DDBJ databases">
        <authorList>
            <consortium name="Lawrence Berkeley National Laboratory"/>
            <person name="Haridas S."/>
            <person name="Hensen N."/>
            <person name="Bonometti L."/>
            <person name="Westerberg I."/>
            <person name="Brannstrom I.O."/>
            <person name="Guillou S."/>
            <person name="Cros-Aarteil S."/>
            <person name="Calhoun S."/>
            <person name="Kuo A."/>
            <person name="Mondo S."/>
            <person name="Pangilinan J."/>
            <person name="Riley R."/>
            <person name="Labutti K."/>
            <person name="Andreopoulos B."/>
            <person name="Lipzen A."/>
            <person name="Chen C."/>
            <person name="Yanf M."/>
            <person name="Daum C."/>
            <person name="Ng V."/>
            <person name="Clum A."/>
            <person name="Steindorff A."/>
            <person name="Ohm R."/>
            <person name="Martin F."/>
            <person name="Silar P."/>
            <person name="Natvig D."/>
            <person name="Lalanne C."/>
            <person name="Gautier V."/>
            <person name="Ament-Velasquez S.L."/>
            <person name="Kruys A."/>
            <person name="Hutchinson M.I."/>
            <person name="Powell A.J."/>
            <person name="Barry K."/>
            <person name="Miller A.N."/>
            <person name="Grigoriev I.V."/>
            <person name="Debuchy R."/>
            <person name="Gladieux P."/>
            <person name="Thoren M.H."/>
            <person name="Johannesson H."/>
        </authorList>
    </citation>
    <scope>NUCLEOTIDE SEQUENCE</scope>
    <source>
        <strain evidence="3">SMH4131-1</strain>
    </source>
</reference>
<evidence type="ECO:0000256" key="2">
    <source>
        <dbReference type="SAM" id="Phobius"/>
    </source>
</evidence>
<keyword evidence="4" id="KW-1185">Reference proteome</keyword>
<accession>A0AAE0M8S0</accession>
<name>A0AAE0M8S0_9PEZI</name>
<evidence type="ECO:0000256" key="1">
    <source>
        <dbReference type="SAM" id="MobiDB-lite"/>
    </source>
</evidence>
<protein>
    <recommendedName>
        <fullName evidence="5">Modin</fullName>
    </recommendedName>
</protein>
<feature type="transmembrane region" description="Helical" evidence="2">
    <location>
        <begin position="17"/>
        <end position="37"/>
    </location>
</feature>
<feature type="compositionally biased region" description="Basic and acidic residues" evidence="1">
    <location>
        <begin position="544"/>
        <end position="553"/>
    </location>
</feature>
<dbReference type="EMBL" id="JAUEPO010000004">
    <property type="protein sequence ID" value="KAK3323120.1"/>
    <property type="molecule type" value="Genomic_DNA"/>
</dbReference>
<keyword evidence="2" id="KW-1133">Transmembrane helix</keyword>
<evidence type="ECO:0000313" key="3">
    <source>
        <dbReference type="EMBL" id="KAK3323120.1"/>
    </source>
</evidence>
<gene>
    <name evidence="3" type="ORF">B0T19DRAFT_442618</name>
</gene>
<evidence type="ECO:0000313" key="4">
    <source>
        <dbReference type="Proteomes" id="UP001286456"/>
    </source>
</evidence>
<evidence type="ECO:0008006" key="5">
    <source>
        <dbReference type="Google" id="ProtNLM"/>
    </source>
</evidence>
<keyword evidence="2" id="KW-0472">Membrane</keyword>
<proteinExistence type="predicted"/>
<reference evidence="3" key="1">
    <citation type="journal article" date="2023" name="Mol. Phylogenet. Evol.">
        <title>Genome-scale phylogeny and comparative genomics of the fungal order Sordariales.</title>
        <authorList>
            <person name="Hensen N."/>
            <person name="Bonometti L."/>
            <person name="Westerberg I."/>
            <person name="Brannstrom I.O."/>
            <person name="Guillou S."/>
            <person name="Cros-Aarteil S."/>
            <person name="Calhoun S."/>
            <person name="Haridas S."/>
            <person name="Kuo A."/>
            <person name="Mondo S."/>
            <person name="Pangilinan J."/>
            <person name="Riley R."/>
            <person name="LaButti K."/>
            <person name="Andreopoulos B."/>
            <person name="Lipzen A."/>
            <person name="Chen C."/>
            <person name="Yan M."/>
            <person name="Daum C."/>
            <person name="Ng V."/>
            <person name="Clum A."/>
            <person name="Steindorff A."/>
            <person name="Ohm R.A."/>
            <person name="Martin F."/>
            <person name="Silar P."/>
            <person name="Natvig D.O."/>
            <person name="Lalanne C."/>
            <person name="Gautier V."/>
            <person name="Ament-Velasquez S.L."/>
            <person name="Kruys A."/>
            <person name="Hutchinson M.I."/>
            <person name="Powell A.J."/>
            <person name="Barry K."/>
            <person name="Miller A.N."/>
            <person name="Grigoriev I.V."/>
            <person name="Debuchy R."/>
            <person name="Gladieux P."/>
            <person name="Hiltunen Thoren M."/>
            <person name="Johannesson H."/>
        </authorList>
    </citation>
    <scope>NUCLEOTIDE SEQUENCE</scope>
    <source>
        <strain evidence="3">SMH4131-1</strain>
    </source>
</reference>
<dbReference type="AlphaFoldDB" id="A0AAE0M8S0"/>
<keyword evidence="2" id="KW-0812">Transmembrane</keyword>
<feature type="compositionally biased region" description="Polar residues" evidence="1">
    <location>
        <begin position="554"/>
        <end position="567"/>
    </location>
</feature>
<dbReference type="Proteomes" id="UP001286456">
    <property type="component" value="Unassembled WGS sequence"/>
</dbReference>
<sequence length="663" mass="75270">MLDSGPSNSQDSLNDKVAIAAPVISTLALLGVVLQYVQTILARSYGLPYRDKEVLGKWAQYARPKWGFFRVEVEYGAPIIFLAANNNENGPQEGIRWYVDGSHESCVQTRVEDPAADPEFSQTGITRERVHTVKHELAAWIHLISATQKMERDSKIWENNKWRQANMQQPPLPKVVSLAVNIQPMKRSFDKHPATGRPYATTATCHIIELCAVLGIYWKEFDRDNNKYRAEGNGYSVLGSRINDFGLVFTFEKPGWPQFKKNRVIPTAEVKELCFGNVPTFYRPEKEDVHWKQPVNEQVNLKTLQLGSRAEIAETLNLIRCNEYTTQCYSDPKQKQSYLKSLECSQDHFIRETGHSPTSVFALNKQAFSLRRLLTHFSTLLDREIAQGHTFNTELVNSIHARARKLDDELPHQEGDFSPEHLNNLHSTIDYLGSSILSDTQNAKDVVLDVLRRHVQEVLLVINTTNESGSNQAQPQLTIPKDPSIPIKSEISFSDLLQVPHEKRESSLIDKYFYDIRPRVMNVNVNNTSLQHPHDQQAAKASKSIHDQQKQQETEMTNMTPTTQNPDWQPGLPRHGTTFSTSTMPFSRSETWATNTGTMAPGATAGGTPPPPLPSRIEVQRNTIWCALVFRMICWLMLHDFDKKDVQLLKSELMGSRLSVFIV</sequence>
<comment type="caution">
    <text evidence="3">The sequence shown here is derived from an EMBL/GenBank/DDBJ whole genome shotgun (WGS) entry which is preliminary data.</text>
</comment>